<dbReference type="GO" id="GO:0016757">
    <property type="term" value="F:glycosyltransferase activity"/>
    <property type="evidence" value="ECO:0007669"/>
    <property type="project" value="UniProtKB-KW"/>
</dbReference>
<organism evidence="10 11">
    <name type="scientific">Littorina saxatilis</name>
    <dbReference type="NCBI Taxonomy" id="31220"/>
    <lineage>
        <taxon>Eukaryota</taxon>
        <taxon>Metazoa</taxon>
        <taxon>Spiralia</taxon>
        <taxon>Lophotrochozoa</taxon>
        <taxon>Mollusca</taxon>
        <taxon>Gastropoda</taxon>
        <taxon>Caenogastropoda</taxon>
        <taxon>Littorinimorpha</taxon>
        <taxon>Littorinoidea</taxon>
        <taxon>Littorinidae</taxon>
        <taxon>Littorina</taxon>
    </lineage>
</organism>
<evidence type="ECO:0000256" key="9">
    <source>
        <dbReference type="SAM" id="Phobius"/>
    </source>
</evidence>
<comment type="caution">
    <text evidence="10">The sequence shown here is derived from an EMBL/GenBank/DDBJ whole genome shotgun (WGS) entry which is preliminary data.</text>
</comment>
<name>A0AAN9GG95_9CAEN</name>
<proteinExistence type="inferred from homology"/>
<feature type="region of interest" description="Disordered" evidence="8">
    <location>
        <begin position="78"/>
        <end position="104"/>
    </location>
</feature>
<accession>A0AAN9GG95</accession>
<dbReference type="Pfam" id="PF01697">
    <property type="entry name" value="Glyco_transf_92"/>
    <property type="match status" value="2"/>
</dbReference>
<evidence type="ECO:0000256" key="8">
    <source>
        <dbReference type="SAM" id="MobiDB-lite"/>
    </source>
</evidence>
<reference evidence="10 11" key="1">
    <citation type="submission" date="2024-02" db="EMBL/GenBank/DDBJ databases">
        <title>Chromosome-scale genome assembly of the rough periwinkle Littorina saxatilis.</title>
        <authorList>
            <person name="De Jode A."/>
            <person name="Faria R."/>
            <person name="Formenti G."/>
            <person name="Sims Y."/>
            <person name="Smith T.P."/>
            <person name="Tracey A."/>
            <person name="Wood J.M.D."/>
            <person name="Zagrodzka Z.B."/>
            <person name="Johannesson K."/>
            <person name="Butlin R.K."/>
            <person name="Leder E.H."/>
        </authorList>
    </citation>
    <scope>NUCLEOTIDE SEQUENCE [LARGE SCALE GENOMIC DNA]</scope>
    <source>
        <strain evidence="10">Snail1</strain>
        <tissue evidence="10">Muscle</tissue>
    </source>
</reference>
<evidence type="ECO:0008006" key="12">
    <source>
        <dbReference type="Google" id="ProtNLM"/>
    </source>
</evidence>
<dbReference type="PANTHER" id="PTHR21461">
    <property type="entry name" value="GLYCOSYLTRANSFERASE FAMILY 92 PROTEIN"/>
    <property type="match status" value="1"/>
</dbReference>
<evidence type="ECO:0000256" key="2">
    <source>
        <dbReference type="ARBA" id="ARBA00007647"/>
    </source>
</evidence>
<keyword evidence="5 9" id="KW-0812">Transmembrane</keyword>
<feature type="region of interest" description="Disordered" evidence="8">
    <location>
        <begin position="172"/>
        <end position="258"/>
    </location>
</feature>
<evidence type="ECO:0000256" key="7">
    <source>
        <dbReference type="ARBA" id="ARBA00023136"/>
    </source>
</evidence>
<evidence type="ECO:0000313" key="10">
    <source>
        <dbReference type="EMBL" id="KAK7107041.1"/>
    </source>
</evidence>
<feature type="compositionally biased region" description="Polar residues" evidence="8">
    <location>
        <begin position="180"/>
        <end position="199"/>
    </location>
</feature>
<dbReference type="GO" id="GO:0016020">
    <property type="term" value="C:membrane"/>
    <property type="evidence" value="ECO:0007669"/>
    <property type="project" value="UniProtKB-SubCell"/>
</dbReference>
<feature type="compositionally biased region" description="Basic and acidic residues" evidence="8">
    <location>
        <begin position="244"/>
        <end position="258"/>
    </location>
</feature>
<sequence length="770" mass="85157">MKMLKKKVTQIAHCVTFRFLGICLVFYAVLLVYLLGFFFAGPLLNGVLFHDQTTYLQHDTQSPSPKARPLIRGERYQPKDVSKKVTSLSSLDKAGVGPNNLLPRAVEVDNPKPAQKMAVLQKPATPGKAGLETDLVAAQKPGIVTKTATQSQGVGSKSSSSRANKIDNYKSAQKIAIPQSPATPNRLPNETKLQTTQKQVARAEKAAKSQSEVLKSSPLRVKKADNFKPPQNITDQKPIAVSKTAEKSKRDGPENSPLKVEKVHNFKPAQNITDQKPVAGTKTATKPQPKTTTKAVATTAKGAANHATLTVTDFVAVHNNSFYLYAAHYNDVQQPAVVTIVAIVNRTAADAVRSLVCVYYHGYDDPGTNVSARLILLPDHHYKDFAPAFIHCSLPQSVTLTPLTTVSISVTADKRGNRYDILQRSDTKTLKVLQPQPRKYNFLICFSPLHRNFGDVTQVVANLELAQALGADHAVVYNTSITRQLDSVLRHYVNKGFLEVLGWREVPEPVHYKAQMGAINDCLLRNRQRSDFIVFMDTDEMIVPRVHESWADLLHALQAASASSSDFVGRGKWVVEMTEGFVSRFLKEASVSRPLPIVSQAQDGANFSALFKASSNGSSNLLHPQWPTPSTNWTVSNLTAAAESFEVGAVSFVSSVFLWDKVTNLTQEERRFANGLHLSYLLKQRRTVELWPLRSKTIVNPRAIDVMGIHRVTSFAGESYRTLLVNETVGLLQHYRWYNPKAPSVKDTSVLRFASTLVQRMKGVFKELEV</sequence>
<evidence type="ECO:0000256" key="6">
    <source>
        <dbReference type="ARBA" id="ARBA00022989"/>
    </source>
</evidence>
<protein>
    <recommendedName>
        <fullName evidence="12">Glycosyltransferase family 92 protein</fullName>
    </recommendedName>
</protein>
<dbReference type="Proteomes" id="UP001374579">
    <property type="component" value="Unassembled WGS sequence"/>
</dbReference>
<keyword evidence="4" id="KW-0808">Transferase</keyword>
<keyword evidence="11" id="KW-1185">Reference proteome</keyword>
<gene>
    <name evidence="10" type="ORF">V1264_015025</name>
</gene>
<keyword evidence="6 9" id="KW-1133">Transmembrane helix</keyword>
<dbReference type="GO" id="GO:0005737">
    <property type="term" value="C:cytoplasm"/>
    <property type="evidence" value="ECO:0007669"/>
    <property type="project" value="TreeGrafter"/>
</dbReference>
<comment type="similarity">
    <text evidence="2">Belongs to the glycosyltransferase 92 family.</text>
</comment>
<feature type="transmembrane region" description="Helical" evidence="9">
    <location>
        <begin position="20"/>
        <end position="44"/>
    </location>
</feature>
<dbReference type="PANTHER" id="PTHR21461:SF69">
    <property type="entry name" value="GLYCOSYLTRANSFERASE FAMILY 92 PROTEIN"/>
    <property type="match status" value="1"/>
</dbReference>
<dbReference type="AlphaFoldDB" id="A0AAN9GG95"/>
<dbReference type="EMBL" id="JBAMIC010000004">
    <property type="protein sequence ID" value="KAK7107041.1"/>
    <property type="molecule type" value="Genomic_DNA"/>
</dbReference>
<evidence type="ECO:0000313" key="11">
    <source>
        <dbReference type="Proteomes" id="UP001374579"/>
    </source>
</evidence>
<evidence type="ECO:0000256" key="4">
    <source>
        <dbReference type="ARBA" id="ARBA00022679"/>
    </source>
</evidence>
<keyword evidence="3" id="KW-0328">Glycosyltransferase</keyword>
<dbReference type="InterPro" id="IPR008166">
    <property type="entry name" value="Glyco_transf_92"/>
</dbReference>
<evidence type="ECO:0000256" key="5">
    <source>
        <dbReference type="ARBA" id="ARBA00022692"/>
    </source>
</evidence>
<evidence type="ECO:0000256" key="1">
    <source>
        <dbReference type="ARBA" id="ARBA00004167"/>
    </source>
</evidence>
<keyword evidence="7 9" id="KW-0472">Membrane</keyword>
<comment type="subcellular location">
    <subcellularLocation>
        <location evidence="1">Membrane</location>
        <topology evidence="1">Single-pass membrane protein</topology>
    </subcellularLocation>
</comment>
<evidence type="ECO:0000256" key="3">
    <source>
        <dbReference type="ARBA" id="ARBA00022676"/>
    </source>
</evidence>